<dbReference type="AlphaFoldDB" id="A0A1E4TLV8"/>
<feature type="domain" description="Nodulin-like" evidence="6">
    <location>
        <begin position="11"/>
        <end position="195"/>
    </location>
</feature>
<feature type="transmembrane region" description="Helical" evidence="5">
    <location>
        <begin position="12"/>
        <end position="31"/>
    </location>
</feature>
<proteinExistence type="predicted"/>
<dbReference type="SUPFAM" id="SSF103473">
    <property type="entry name" value="MFS general substrate transporter"/>
    <property type="match status" value="1"/>
</dbReference>
<accession>A0A1E4TLV8</accession>
<evidence type="ECO:0000256" key="3">
    <source>
        <dbReference type="ARBA" id="ARBA00022989"/>
    </source>
</evidence>
<feature type="transmembrane region" description="Helical" evidence="5">
    <location>
        <begin position="52"/>
        <end position="71"/>
    </location>
</feature>
<dbReference type="OrthoDB" id="410267at2759"/>
<protein>
    <recommendedName>
        <fullName evidence="6">Nodulin-like domain-containing protein</fullName>
    </recommendedName>
</protein>
<dbReference type="InterPro" id="IPR036259">
    <property type="entry name" value="MFS_trans_sf"/>
</dbReference>
<reference evidence="8" key="1">
    <citation type="submission" date="2016-02" db="EMBL/GenBank/DDBJ databases">
        <title>Comparative genomics of biotechnologically important yeasts.</title>
        <authorList>
            <consortium name="DOE Joint Genome Institute"/>
            <person name="Riley R."/>
            <person name="Haridas S."/>
            <person name="Wolfe K.H."/>
            <person name="Lopes M.R."/>
            <person name="Hittinger C.T."/>
            <person name="Goker M."/>
            <person name="Salamov A."/>
            <person name="Wisecaver J."/>
            <person name="Long T.M."/>
            <person name="Aerts A.L."/>
            <person name="Barry K."/>
            <person name="Choi C."/>
            <person name="Clum A."/>
            <person name="Coughlan A.Y."/>
            <person name="Deshpande S."/>
            <person name="Douglass A.P."/>
            <person name="Hanson S.J."/>
            <person name="Klenk H.-P."/>
            <person name="Labutti K."/>
            <person name="Lapidus A."/>
            <person name="Lindquist E."/>
            <person name="Lipzen A."/>
            <person name="Meier-Kolthoff J.P."/>
            <person name="Ohm R.A."/>
            <person name="Otillar R.P."/>
            <person name="Pangilinan J."/>
            <person name="Peng Y."/>
            <person name="Rokas A."/>
            <person name="Rosa C.A."/>
            <person name="Scheuner C."/>
            <person name="Sibirny A.A."/>
            <person name="Slot J.C."/>
            <person name="Stielow J.B."/>
            <person name="Sun H."/>
            <person name="Kurtzman C.P."/>
            <person name="Blackwell M."/>
            <person name="Jeffries T.W."/>
            <person name="Grigoriev I.V."/>
        </authorList>
    </citation>
    <scope>NUCLEOTIDE SEQUENCE [LARGE SCALE GENOMIC DNA]</scope>
    <source>
        <strain evidence="8">NRRL Y-17796</strain>
    </source>
</reference>
<evidence type="ECO:0000256" key="4">
    <source>
        <dbReference type="ARBA" id="ARBA00023136"/>
    </source>
</evidence>
<comment type="subcellular location">
    <subcellularLocation>
        <location evidence="1">Membrane</location>
        <topology evidence="1">Multi-pass membrane protein</topology>
    </subcellularLocation>
</comment>
<feature type="transmembrane region" description="Helical" evidence="5">
    <location>
        <begin position="329"/>
        <end position="353"/>
    </location>
</feature>
<evidence type="ECO:0000256" key="1">
    <source>
        <dbReference type="ARBA" id="ARBA00004141"/>
    </source>
</evidence>
<dbReference type="Pfam" id="PF06813">
    <property type="entry name" value="Nodulin-like"/>
    <property type="match status" value="1"/>
</dbReference>
<evidence type="ECO:0000256" key="2">
    <source>
        <dbReference type="ARBA" id="ARBA00022692"/>
    </source>
</evidence>
<dbReference type="Gene3D" id="1.20.1250.20">
    <property type="entry name" value="MFS general substrate transporter like domains"/>
    <property type="match status" value="1"/>
</dbReference>
<feature type="transmembrane region" description="Helical" evidence="5">
    <location>
        <begin position="305"/>
        <end position="323"/>
    </location>
</feature>
<feature type="transmembrane region" description="Helical" evidence="5">
    <location>
        <begin position="171"/>
        <end position="193"/>
    </location>
</feature>
<evidence type="ECO:0000313" key="8">
    <source>
        <dbReference type="Proteomes" id="UP000095023"/>
    </source>
</evidence>
<keyword evidence="8" id="KW-1185">Reference proteome</keyword>
<evidence type="ECO:0000313" key="7">
    <source>
        <dbReference type="EMBL" id="ODV92628.1"/>
    </source>
</evidence>
<dbReference type="PANTHER" id="PTHR21576">
    <property type="entry name" value="UNCHARACTERIZED NODULIN-LIKE PROTEIN"/>
    <property type="match status" value="1"/>
</dbReference>
<name>A0A1E4TLV8_9ASCO</name>
<dbReference type="PANTHER" id="PTHR21576:SF158">
    <property type="entry name" value="RIBOSOMAL RNA-PROCESSING PROTEIN 12-LIKE CONSERVED DOMAIN-CONTAINING PROTEIN"/>
    <property type="match status" value="1"/>
</dbReference>
<organism evidence="7 8">
    <name type="scientific">Tortispora caseinolytica NRRL Y-17796</name>
    <dbReference type="NCBI Taxonomy" id="767744"/>
    <lineage>
        <taxon>Eukaryota</taxon>
        <taxon>Fungi</taxon>
        <taxon>Dikarya</taxon>
        <taxon>Ascomycota</taxon>
        <taxon>Saccharomycotina</taxon>
        <taxon>Trigonopsidomycetes</taxon>
        <taxon>Trigonopsidales</taxon>
        <taxon>Trigonopsidaceae</taxon>
        <taxon>Tortispora</taxon>
    </lineage>
</organism>
<gene>
    <name evidence="7" type="ORF">CANCADRAFT_23243</name>
</gene>
<dbReference type="EMBL" id="KV453841">
    <property type="protein sequence ID" value="ODV92628.1"/>
    <property type="molecule type" value="Genomic_DNA"/>
</dbReference>
<feature type="transmembrane region" description="Helical" evidence="5">
    <location>
        <begin position="405"/>
        <end position="434"/>
    </location>
</feature>
<sequence>MLRQLPVNVQRYLSLAACGVICLAGGNTYVYSAYGPQLADRLGLSASQAATLALAGAIGLAWSGPVTGVIIDNAPSHLPTIAAALLMFTGYGIVYRAYATGSCSFLLLIFAMWMSGAGGSFASGTGIKYAGLNFPYATGSATAVPMTAFGLSALLFSTIAALFFAGDTQQFLLLLCLLPSVCCLLCLPFLHYVPAPPPSLYELPVDTSGPGCDDIEYNGTQILRLPIFWYHYLIISLTLGCGQMFILSCGYCIRALMIEGNVPLDSVQRIQSLQVGIVSMMSATGRLTAGVVSDMCEYRFGVSRTWTIVVAGAVFMCANYAAIHIDSVSMIWVVSALTGLGYGIGFGSYPAVVSKTFGMTYFSQNWGILTTSPIFGSYIFNNFFGHVYDSMVDTDPSSDKYGYCVHGVLCYAAAFRLTFFSSLLGTGLALYVILRSAKL</sequence>
<keyword evidence="3 5" id="KW-1133">Transmembrane helix</keyword>
<evidence type="ECO:0000256" key="5">
    <source>
        <dbReference type="SAM" id="Phobius"/>
    </source>
</evidence>
<keyword evidence="2 5" id="KW-0812">Transmembrane</keyword>
<feature type="transmembrane region" description="Helical" evidence="5">
    <location>
        <begin position="229"/>
        <end position="253"/>
    </location>
</feature>
<dbReference type="Proteomes" id="UP000095023">
    <property type="component" value="Unassembled WGS sequence"/>
</dbReference>
<dbReference type="GO" id="GO:0000329">
    <property type="term" value="C:fungal-type vacuole membrane"/>
    <property type="evidence" value="ECO:0007669"/>
    <property type="project" value="TreeGrafter"/>
</dbReference>
<keyword evidence="4 5" id="KW-0472">Membrane</keyword>
<evidence type="ECO:0000259" key="6">
    <source>
        <dbReference type="Pfam" id="PF06813"/>
    </source>
</evidence>
<feature type="transmembrane region" description="Helical" evidence="5">
    <location>
        <begin position="143"/>
        <end position="164"/>
    </location>
</feature>
<dbReference type="InterPro" id="IPR010658">
    <property type="entry name" value="Nodulin-like"/>
</dbReference>
<feature type="transmembrane region" description="Helical" evidence="5">
    <location>
        <begin position="365"/>
        <end position="385"/>
    </location>
</feature>